<reference evidence="1 2" key="1">
    <citation type="submission" date="2021-04" db="EMBL/GenBank/DDBJ databases">
        <authorList>
            <person name="De Guttry C."/>
            <person name="Zahm M."/>
            <person name="Klopp C."/>
            <person name="Cabau C."/>
            <person name="Louis A."/>
            <person name="Berthelot C."/>
            <person name="Parey E."/>
            <person name="Roest Crollius H."/>
            <person name="Montfort J."/>
            <person name="Robinson-Rechavi M."/>
            <person name="Bucao C."/>
            <person name="Bouchez O."/>
            <person name="Gislard M."/>
            <person name="Lluch J."/>
            <person name="Milhes M."/>
            <person name="Lampietro C."/>
            <person name="Lopez Roques C."/>
            <person name="Donnadieu C."/>
            <person name="Braasch I."/>
            <person name="Desvignes T."/>
            <person name="Postlethwait J."/>
            <person name="Bobe J."/>
            <person name="Wedekind C."/>
            <person name="Guiguen Y."/>
        </authorList>
    </citation>
    <scope>NUCLEOTIDE SEQUENCE [LARGE SCALE GENOMIC DNA]</scope>
    <source>
        <strain evidence="1">Cs_M1</strain>
        <tissue evidence="1">Blood</tissue>
    </source>
</reference>
<evidence type="ECO:0000313" key="2">
    <source>
        <dbReference type="Proteomes" id="UP001356427"/>
    </source>
</evidence>
<evidence type="ECO:0000313" key="1">
    <source>
        <dbReference type="EMBL" id="KAK6290992.1"/>
    </source>
</evidence>
<dbReference type="EMBL" id="JAGTTL010000115">
    <property type="protein sequence ID" value="KAK6290992.1"/>
    <property type="molecule type" value="Genomic_DNA"/>
</dbReference>
<dbReference type="Proteomes" id="UP001356427">
    <property type="component" value="Unassembled WGS sequence"/>
</dbReference>
<sequence length="118" mass="13707">MHTYFFFFFSYPLWETNPQPWRCKRHALSTELHPCRPFTPLPLDDAGPIARRPMGLPVAAGYDKAWNQTRISTGTASTAMQCLRPLRHSGDNIYDCNLIPLLFLITTHLKLIQFRFCH</sequence>
<keyword evidence="2" id="KW-1185">Reference proteome</keyword>
<protein>
    <submittedName>
        <fullName evidence="1">Uncharacterized protein</fullName>
    </submittedName>
</protein>
<organism evidence="1 2">
    <name type="scientific">Coregonus suidteri</name>
    <dbReference type="NCBI Taxonomy" id="861788"/>
    <lineage>
        <taxon>Eukaryota</taxon>
        <taxon>Metazoa</taxon>
        <taxon>Chordata</taxon>
        <taxon>Craniata</taxon>
        <taxon>Vertebrata</taxon>
        <taxon>Euteleostomi</taxon>
        <taxon>Actinopterygii</taxon>
        <taxon>Neopterygii</taxon>
        <taxon>Teleostei</taxon>
        <taxon>Protacanthopterygii</taxon>
        <taxon>Salmoniformes</taxon>
        <taxon>Salmonidae</taxon>
        <taxon>Coregoninae</taxon>
        <taxon>Coregonus</taxon>
    </lineage>
</organism>
<name>A0AAN8QIX7_9TELE</name>
<dbReference type="AlphaFoldDB" id="A0AAN8QIX7"/>
<proteinExistence type="predicted"/>
<comment type="caution">
    <text evidence="1">The sequence shown here is derived from an EMBL/GenBank/DDBJ whole genome shotgun (WGS) entry which is preliminary data.</text>
</comment>
<gene>
    <name evidence="1" type="ORF">J4Q44_G00386070</name>
</gene>
<accession>A0AAN8QIX7</accession>